<feature type="domain" description="ASPIC/UnbV" evidence="2">
    <location>
        <begin position="414"/>
        <end position="480"/>
    </location>
</feature>
<dbReference type="InterPro" id="IPR026444">
    <property type="entry name" value="Secre_tail"/>
</dbReference>
<feature type="domain" description="Secretion system C-terminal sorting" evidence="3">
    <location>
        <begin position="504"/>
        <end position="567"/>
    </location>
</feature>
<dbReference type="PANTHER" id="PTHR16026:SF0">
    <property type="entry name" value="CARTILAGE ACIDIC PROTEIN 1"/>
    <property type="match status" value="1"/>
</dbReference>
<name>A0ABW6A0M0_9FLAO</name>
<dbReference type="PANTHER" id="PTHR16026">
    <property type="entry name" value="CARTILAGE ACIDIC PROTEIN 1"/>
    <property type="match status" value="1"/>
</dbReference>
<dbReference type="InterPro" id="IPR028994">
    <property type="entry name" value="Integrin_alpha_N"/>
</dbReference>
<evidence type="ECO:0000259" key="2">
    <source>
        <dbReference type="Pfam" id="PF07593"/>
    </source>
</evidence>
<dbReference type="NCBIfam" id="TIGR04183">
    <property type="entry name" value="Por_Secre_tail"/>
    <property type="match status" value="1"/>
</dbReference>
<dbReference type="InterPro" id="IPR027039">
    <property type="entry name" value="Crtac1"/>
</dbReference>
<dbReference type="Proteomes" id="UP001597548">
    <property type="component" value="Unassembled WGS sequence"/>
</dbReference>
<gene>
    <name evidence="4" type="ORF">ACFS29_20320</name>
</gene>
<keyword evidence="1" id="KW-0732">Signal</keyword>
<comment type="caution">
    <text evidence="4">The sequence shown here is derived from an EMBL/GenBank/DDBJ whole genome shotgun (WGS) entry which is preliminary data.</text>
</comment>
<organism evidence="4 5">
    <name type="scientific">Psychroserpens luteus</name>
    <dbReference type="NCBI Taxonomy" id="1434066"/>
    <lineage>
        <taxon>Bacteria</taxon>
        <taxon>Pseudomonadati</taxon>
        <taxon>Bacteroidota</taxon>
        <taxon>Flavobacteriia</taxon>
        <taxon>Flavobacteriales</taxon>
        <taxon>Flavobacteriaceae</taxon>
        <taxon>Psychroserpens</taxon>
    </lineage>
</organism>
<proteinExistence type="predicted"/>
<sequence>MMKKYIFLFIVFTVFKNGNAQISFQDEAATLGVGITTGSPIMGCGISLIDFNNDGFDDITLATENGQELRFFENVNGSFIEQTLNIPSFNFQTKSVNWLDIDNDGDKDLFVTSDTNGNRLYENTGNLNFQDITLSSGMNISNMFSYGASWGDYNNDGYLDVFISNRSEVYSNILYKNNGDNTFTDVSNIVGISNLGHMSFCSVFFDYNNDGWQDIYISNDKYDQANILYMNNGDSTFVDHSESSLTNVSIDAMTTTIGDYNNDGWFDIYVTNSPAGNVLFRNEGDGTFFNATQESGTSFNSFGWGAVFLDAENDTDLDLYVSGQMDGSIPSFMSAAFYENLGDETFNIPGTSGFTGDTNESYSNATSDLDNDGLIDIVVNNGGDDLLSIWKNHSVTNNNWLKVNLEGVQSNRDGIGSVIEISINGNKQYRYTHIGEGFLSQNSLTESFGLGNAIAIDYIKVKWLSGTIDIINNVTSNQILHIVEGANSLSVNNSQINEVSLKMNPVNNTIIVNSGLAIHQLELYSILGQSVLLKYDSKQLNVSQLQSGQYFLHIQTKEGTFVKNVIID</sequence>
<dbReference type="InterPro" id="IPR011519">
    <property type="entry name" value="UnbV_ASPIC"/>
</dbReference>
<dbReference type="Pfam" id="PF18962">
    <property type="entry name" value="Por_Secre_tail"/>
    <property type="match status" value="1"/>
</dbReference>
<protein>
    <submittedName>
        <fullName evidence="4">FG-GAP-like repeat-containing protein</fullName>
    </submittedName>
</protein>
<evidence type="ECO:0000313" key="4">
    <source>
        <dbReference type="EMBL" id="MFD2918010.1"/>
    </source>
</evidence>
<dbReference type="InterPro" id="IPR013517">
    <property type="entry name" value="FG-GAP"/>
</dbReference>
<dbReference type="Pfam" id="PF13517">
    <property type="entry name" value="FG-GAP_3"/>
    <property type="match status" value="3"/>
</dbReference>
<evidence type="ECO:0000256" key="1">
    <source>
        <dbReference type="ARBA" id="ARBA00022729"/>
    </source>
</evidence>
<dbReference type="SUPFAM" id="SSF69318">
    <property type="entry name" value="Integrin alpha N-terminal domain"/>
    <property type="match status" value="1"/>
</dbReference>
<reference evidence="5" key="1">
    <citation type="journal article" date="2019" name="Int. J. Syst. Evol. Microbiol.">
        <title>The Global Catalogue of Microorganisms (GCM) 10K type strain sequencing project: providing services to taxonomists for standard genome sequencing and annotation.</title>
        <authorList>
            <consortium name="The Broad Institute Genomics Platform"/>
            <consortium name="The Broad Institute Genome Sequencing Center for Infectious Disease"/>
            <person name="Wu L."/>
            <person name="Ma J."/>
        </authorList>
    </citation>
    <scope>NUCLEOTIDE SEQUENCE [LARGE SCALE GENOMIC DNA]</scope>
    <source>
        <strain evidence="5">KCTC 32514</strain>
    </source>
</reference>
<keyword evidence="5" id="KW-1185">Reference proteome</keyword>
<dbReference type="Pfam" id="PF07593">
    <property type="entry name" value="UnbV_ASPIC"/>
    <property type="match status" value="1"/>
</dbReference>
<dbReference type="EMBL" id="JBHUOS010000016">
    <property type="protein sequence ID" value="MFD2918010.1"/>
    <property type="molecule type" value="Genomic_DNA"/>
</dbReference>
<accession>A0ABW6A0M0</accession>
<evidence type="ECO:0000313" key="5">
    <source>
        <dbReference type="Proteomes" id="UP001597548"/>
    </source>
</evidence>
<dbReference type="Gene3D" id="2.130.10.130">
    <property type="entry name" value="Integrin alpha, N-terminal"/>
    <property type="match status" value="2"/>
</dbReference>
<evidence type="ECO:0000259" key="3">
    <source>
        <dbReference type="Pfam" id="PF18962"/>
    </source>
</evidence>